<dbReference type="EMBL" id="LGAV01000002">
    <property type="protein sequence ID" value="KOS15742.1"/>
    <property type="molecule type" value="Genomic_DNA"/>
</dbReference>
<evidence type="ECO:0000259" key="7">
    <source>
        <dbReference type="PROSITE" id="PS50850"/>
    </source>
</evidence>
<keyword evidence="3 6" id="KW-1133">Transmembrane helix</keyword>
<feature type="transmembrane region" description="Helical" evidence="6">
    <location>
        <begin position="264"/>
        <end position="284"/>
    </location>
</feature>
<dbReference type="InterPro" id="IPR005828">
    <property type="entry name" value="MFS_sugar_transport-like"/>
</dbReference>
<dbReference type="GO" id="GO:0015355">
    <property type="term" value="F:secondary active monocarboxylate transmembrane transporter activity"/>
    <property type="evidence" value="ECO:0007669"/>
    <property type="project" value="TreeGrafter"/>
</dbReference>
<evidence type="ECO:0000256" key="4">
    <source>
        <dbReference type="ARBA" id="ARBA00023136"/>
    </source>
</evidence>
<dbReference type="Proteomes" id="UP000037751">
    <property type="component" value="Unassembled WGS sequence"/>
</dbReference>
<name>A0A0M9VQN6_9BASI</name>
<keyword evidence="9" id="KW-1185">Reference proteome</keyword>
<protein>
    <submittedName>
        <fullName evidence="8">Carboxylic acid transporter</fullName>
    </submittedName>
</protein>
<dbReference type="Gene3D" id="1.20.1250.20">
    <property type="entry name" value="MFS general substrate transporter like domains"/>
    <property type="match status" value="2"/>
</dbReference>
<dbReference type="InterPro" id="IPR020846">
    <property type="entry name" value="MFS_dom"/>
</dbReference>
<reference evidence="8 9" key="1">
    <citation type="submission" date="2015-07" db="EMBL/GenBank/DDBJ databases">
        <title>Draft Genome Sequence of Malassezia furfur CBS1878 and Malassezia pachydermatis CBS1879.</title>
        <authorList>
            <person name="Triana S."/>
            <person name="Ohm R."/>
            <person name="Gonzalez A."/>
            <person name="DeCock H."/>
            <person name="Restrepo S."/>
            <person name="Celis A."/>
        </authorList>
    </citation>
    <scope>NUCLEOTIDE SEQUENCE [LARGE SCALE GENOMIC DNA]</scope>
    <source>
        <strain evidence="8 9">CBS 1879</strain>
    </source>
</reference>
<evidence type="ECO:0000256" key="6">
    <source>
        <dbReference type="SAM" id="Phobius"/>
    </source>
</evidence>
<feature type="transmembrane region" description="Helical" evidence="6">
    <location>
        <begin position="208"/>
        <end position="227"/>
    </location>
</feature>
<keyword evidence="4 6" id="KW-0472">Membrane</keyword>
<evidence type="ECO:0000256" key="3">
    <source>
        <dbReference type="ARBA" id="ARBA00022989"/>
    </source>
</evidence>
<dbReference type="CDD" id="cd17316">
    <property type="entry name" value="MFS_SV2_like"/>
    <property type="match status" value="1"/>
</dbReference>
<dbReference type="InterPro" id="IPR036259">
    <property type="entry name" value="MFS_trans_sf"/>
</dbReference>
<dbReference type="PANTHER" id="PTHR23508:SF10">
    <property type="entry name" value="CARBOXYLIC ACID TRANSPORTER PROTEIN HOMOLOG"/>
    <property type="match status" value="1"/>
</dbReference>
<dbReference type="GO" id="GO:0005886">
    <property type="term" value="C:plasma membrane"/>
    <property type="evidence" value="ECO:0007669"/>
    <property type="project" value="TreeGrafter"/>
</dbReference>
<feature type="transmembrane region" description="Helical" evidence="6">
    <location>
        <begin position="112"/>
        <end position="130"/>
    </location>
</feature>
<dbReference type="PANTHER" id="PTHR23508">
    <property type="entry name" value="CARBOXYLIC ACID TRANSPORTER PROTEIN HOMOLOG"/>
    <property type="match status" value="1"/>
</dbReference>
<dbReference type="SUPFAM" id="SSF103473">
    <property type="entry name" value="MFS general substrate transporter"/>
    <property type="match status" value="1"/>
</dbReference>
<dbReference type="VEuPathDB" id="FungiDB:Malapachy_2375"/>
<feature type="transmembrane region" description="Helical" evidence="6">
    <location>
        <begin position="169"/>
        <end position="188"/>
    </location>
</feature>
<feature type="transmembrane region" description="Helical" evidence="6">
    <location>
        <begin position="304"/>
        <end position="326"/>
    </location>
</feature>
<evidence type="ECO:0000256" key="2">
    <source>
        <dbReference type="ARBA" id="ARBA00022692"/>
    </source>
</evidence>
<dbReference type="STRING" id="77020.A0A0M9VQN6"/>
<feature type="transmembrane region" description="Helical" evidence="6">
    <location>
        <begin position="83"/>
        <end position="105"/>
    </location>
</feature>
<sequence length="515" mass="56420">MWDPTHGLFRIPTKEERIRMRGGAPLNPIKVIIMLSWMDWVRFFCGLFAWIMDSYDFFAVSMSVGSLQKAFSHDGKFYSTKQITYAIMLTLLLRSAGALIFGILADRYGRRWVLTINLVIVAALSLSTAYCTEFKTFLGVRSIFGIAMGGIWGMANATCLEDMPPAARGLFSGFFQEGYAIGYLIAAAANLSWVNKTAHRYPLPKWEYLFYLGAGLSLLAAIFRALVPEGANFKEQRRLRKLKPSSHGSVKSFLSEVKHTLAKYWPQCIFGVLLMIGFNFFSHSSQDLYPSIVQNVKGMSADQSSVLTIIANCGAIAGGLIAGYLSQYVGRRIAMVMFIILAGAMVPAWILPNTFSGLAAGAFFVQVGVQGAWGVVPVFLSELSPPNFRATFPGLAYQLGNMASSASATIEETGAQNIRVQDPQNPNKTVGDSATVSAILLGCVAFYLLVLIVFGLNPEQGQEFAISHDHPNATSAEEAIAQASTDPESRWHNGEPEPVAPVHYVQDLLDQEKKI</sequence>
<evidence type="ECO:0000313" key="9">
    <source>
        <dbReference type="Proteomes" id="UP000037751"/>
    </source>
</evidence>
<dbReference type="OrthoDB" id="5296287at2759"/>
<dbReference type="GeneID" id="28728741"/>
<accession>A0A0M9VQN6</accession>
<evidence type="ECO:0000313" key="8">
    <source>
        <dbReference type="EMBL" id="KOS15742.1"/>
    </source>
</evidence>
<feature type="transmembrane region" description="Helical" evidence="6">
    <location>
        <begin position="434"/>
        <end position="456"/>
    </location>
</feature>
<dbReference type="Pfam" id="PF00083">
    <property type="entry name" value="Sugar_tr"/>
    <property type="match status" value="1"/>
</dbReference>
<feature type="transmembrane region" description="Helical" evidence="6">
    <location>
        <begin position="333"/>
        <end position="351"/>
    </location>
</feature>
<evidence type="ECO:0000256" key="5">
    <source>
        <dbReference type="SAM" id="MobiDB-lite"/>
    </source>
</evidence>
<comment type="caution">
    <text evidence="8">The sequence shown here is derived from an EMBL/GenBank/DDBJ whole genome shotgun (WGS) entry which is preliminary data.</text>
</comment>
<feature type="transmembrane region" description="Helical" evidence="6">
    <location>
        <begin position="136"/>
        <end position="157"/>
    </location>
</feature>
<feature type="domain" description="Major facilitator superfamily (MFS) profile" evidence="7">
    <location>
        <begin position="42"/>
        <end position="461"/>
    </location>
</feature>
<keyword evidence="2 6" id="KW-0812">Transmembrane</keyword>
<dbReference type="AlphaFoldDB" id="A0A0M9VQN6"/>
<gene>
    <name evidence="8" type="ORF">Malapachy_2375</name>
</gene>
<dbReference type="PROSITE" id="PS50850">
    <property type="entry name" value="MFS"/>
    <property type="match status" value="1"/>
</dbReference>
<proteinExistence type="predicted"/>
<organism evidence="8 9">
    <name type="scientific">Malassezia pachydermatis</name>
    <dbReference type="NCBI Taxonomy" id="77020"/>
    <lineage>
        <taxon>Eukaryota</taxon>
        <taxon>Fungi</taxon>
        <taxon>Dikarya</taxon>
        <taxon>Basidiomycota</taxon>
        <taxon>Ustilaginomycotina</taxon>
        <taxon>Malasseziomycetes</taxon>
        <taxon>Malasseziales</taxon>
        <taxon>Malasseziaceae</taxon>
        <taxon>Malassezia</taxon>
    </lineage>
</organism>
<comment type="subcellular location">
    <subcellularLocation>
        <location evidence="1">Membrane</location>
        <topology evidence="1">Multi-pass membrane protein</topology>
    </subcellularLocation>
</comment>
<evidence type="ECO:0000256" key="1">
    <source>
        <dbReference type="ARBA" id="ARBA00004141"/>
    </source>
</evidence>
<feature type="region of interest" description="Disordered" evidence="5">
    <location>
        <begin position="476"/>
        <end position="500"/>
    </location>
</feature>
<dbReference type="GO" id="GO:0035879">
    <property type="term" value="P:plasma membrane lactate transport"/>
    <property type="evidence" value="ECO:0007669"/>
    <property type="project" value="TreeGrafter"/>
</dbReference>
<dbReference type="RefSeq" id="XP_017993374.1">
    <property type="nucleotide sequence ID" value="XM_018136866.1"/>
</dbReference>
<feature type="transmembrane region" description="Helical" evidence="6">
    <location>
        <begin position="29"/>
        <end position="52"/>
    </location>
</feature>